<feature type="binding site" evidence="9">
    <location>
        <position position="209"/>
    </location>
    <ligand>
        <name>[4Fe-4S] cluster</name>
        <dbReference type="ChEBI" id="CHEBI:49883"/>
        <label>2</label>
    </ligand>
</feature>
<dbReference type="GO" id="GO:0046872">
    <property type="term" value="F:metal ion binding"/>
    <property type="evidence" value="ECO:0007669"/>
    <property type="project" value="UniProtKB-KW"/>
</dbReference>
<keyword evidence="1 9" id="KW-0004">4Fe-4S</keyword>
<feature type="binding site" evidence="9">
    <location>
        <position position="65"/>
    </location>
    <ligand>
        <name>cob(II)alamin</name>
        <dbReference type="ChEBI" id="CHEBI:16304"/>
    </ligand>
</feature>
<sequence>MTVPNPDKQAKLRAFIDKETQALGFAQLRVCRASDAKSREAVLRHFVEKGYHGSMDWMEETLDRRAHPTNLWDDVQSILMLGFNYGPDEDPRDLLAHPDKANISVYARHRDYHDLIKGRLKQLSAKLLSRVRDSQPDGAIKVFVDTAPVMEKPLAELAGLGWQGKHTNLVSREFGSWLFLGAIFTNLDLVPDEAEMDRCGSCVACQEACPTGAFPKPYQIDASRCISYLTIENKGPIPHTLRGAIGNRIYGCDDCLAACPWNKFAQQASEAKLKARADLKAPALVDFLALDDAAFRQHFSGSPIKRIGRNRFMRNVLIAAGNAGKGDDTEISGLIGAVTPHLGDADPLVRGAAIWALGRLMPAQEFVQMAKDRIDGETALDVNEEWHLALEGKTQ</sequence>
<accession>A0A1I5C1F3</accession>
<feature type="binding site" evidence="9">
    <location>
        <position position="202"/>
    </location>
    <ligand>
        <name>[4Fe-4S] cluster</name>
        <dbReference type="ChEBI" id="CHEBI:49883"/>
        <label>1</label>
    </ligand>
</feature>
<dbReference type="GO" id="GO:0052693">
    <property type="term" value="F:epoxyqueuosine reductase activity"/>
    <property type="evidence" value="ECO:0007669"/>
    <property type="project" value="UniProtKB-UniRule"/>
</dbReference>
<evidence type="ECO:0000256" key="7">
    <source>
        <dbReference type="ARBA" id="ARBA00023004"/>
    </source>
</evidence>
<dbReference type="GO" id="GO:0005737">
    <property type="term" value="C:cytoplasm"/>
    <property type="evidence" value="ECO:0007669"/>
    <property type="project" value="UniProtKB-SubCell"/>
</dbReference>
<dbReference type="InterPro" id="IPR013542">
    <property type="entry name" value="QueG_DUF1730"/>
</dbReference>
<dbReference type="OrthoDB" id="9784571at2"/>
<feature type="binding site" evidence="9">
    <location>
        <begin position="252"/>
        <end position="253"/>
    </location>
    <ligand>
        <name>cob(II)alamin</name>
        <dbReference type="ChEBI" id="CHEBI:16304"/>
    </ligand>
</feature>
<name>A0A1I5C1F3_9HYPH</name>
<dbReference type="Gene3D" id="3.30.70.20">
    <property type="match status" value="1"/>
</dbReference>
<dbReference type="EC" id="1.17.99.6" evidence="9"/>
<dbReference type="PANTHER" id="PTHR30002:SF4">
    <property type="entry name" value="EPOXYQUEUOSINE REDUCTASE"/>
    <property type="match status" value="1"/>
</dbReference>
<evidence type="ECO:0000313" key="12">
    <source>
        <dbReference type="Proteomes" id="UP000199236"/>
    </source>
</evidence>
<feature type="binding site" evidence="9">
    <location>
        <position position="227"/>
    </location>
    <ligand>
        <name>cob(II)alamin</name>
        <dbReference type="ChEBI" id="CHEBI:16304"/>
    </ligand>
</feature>
<feature type="binding site" evidence="9">
    <location>
        <position position="199"/>
    </location>
    <ligand>
        <name>[4Fe-4S] cluster</name>
        <dbReference type="ChEBI" id="CHEBI:49883"/>
        <label>1</label>
    </ligand>
</feature>
<feature type="binding site" evidence="9">
    <location>
        <position position="205"/>
    </location>
    <ligand>
        <name>[4Fe-4S] cluster</name>
        <dbReference type="ChEBI" id="CHEBI:49883"/>
        <label>1</label>
    </ligand>
</feature>
<dbReference type="Pfam" id="PF08331">
    <property type="entry name" value="QueG_DUF1730"/>
    <property type="match status" value="1"/>
</dbReference>
<protein>
    <recommendedName>
        <fullName evidence="9">Epoxyqueuosine reductase</fullName>
        <ecNumber evidence="9">1.17.99.6</ecNumber>
    </recommendedName>
    <alternativeName>
        <fullName evidence="9">Queuosine biosynthesis protein QueG</fullName>
    </alternativeName>
</protein>
<feature type="binding site" evidence="9">
    <location>
        <position position="180"/>
    </location>
    <ligand>
        <name>cob(II)alamin</name>
        <dbReference type="ChEBI" id="CHEBI:16304"/>
    </ligand>
</feature>
<feature type="binding site" evidence="9">
    <location>
        <position position="259"/>
    </location>
    <ligand>
        <name>[4Fe-4S] cluster</name>
        <dbReference type="ChEBI" id="CHEBI:49883"/>
        <label>1</label>
    </ligand>
</feature>
<keyword evidence="2 9" id="KW-0963">Cytoplasm</keyword>
<comment type="pathway">
    <text evidence="9">tRNA modification; tRNA-queuosine biosynthesis.</text>
</comment>
<comment type="similarity">
    <text evidence="9">Belongs to the QueG family.</text>
</comment>
<dbReference type="EMBL" id="FOVR01000002">
    <property type="protein sequence ID" value="SFN80726.1"/>
    <property type="molecule type" value="Genomic_DNA"/>
</dbReference>
<comment type="cofactor">
    <cofactor evidence="9">
        <name>cob(II)alamin</name>
        <dbReference type="ChEBI" id="CHEBI:16304"/>
    </cofactor>
</comment>
<dbReference type="UniPathway" id="UPA00392"/>
<dbReference type="SUPFAM" id="SSF46548">
    <property type="entry name" value="alpha-helical ferredoxin"/>
    <property type="match status" value="1"/>
</dbReference>
<evidence type="ECO:0000256" key="1">
    <source>
        <dbReference type="ARBA" id="ARBA00022485"/>
    </source>
</evidence>
<feature type="domain" description="4Fe-4S ferredoxin-type" evidence="10">
    <location>
        <begin position="190"/>
        <end position="219"/>
    </location>
</feature>
<feature type="binding site" evidence="9">
    <location>
        <position position="225"/>
    </location>
    <ligand>
        <name>[4Fe-4S] cluster</name>
        <dbReference type="ChEBI" id="CHEBI:49883"/>
        <label>2</label>
    </ligand>
</feature>
<dbReference type="GO" id="GO:0031419">
    <property type="term" value="F:cobalamin binding"/>
    <property type="evidence" value="ECO:0007669"/>
    <property type="project" value="UniProtKB-KW"/>
</dbReference>
<evidence type="ECO:0000256" key="5">
    <source>
        <dbReference type="ARBA" id="ARBA00022785"/>
    </source>
</evidence>
<dbReference type="GO" id="GO:0051539">
    <property type="term" value="F:4 iron, 4 sulfur cluster binding"/>
    <property type="evidence" value="ECO:0007669"/>
    <property type="project" value="UniProtKB-KW"/>
</dbReference>
<dbReference type="InterPro" id="IPR017896">
    <property type="entry name" value="4Fe4S_Fe-S-bd"/>
</dbReference>
<feature type="binding site" evidence="9">
    <location>
        <position position="234"/>
    </location>
    <ligand>
        <name>tRNA</name>
        <dbReference type="ChEBI" id="CHEBI:17843"/>
    </ligand>
</feature>
<keyword evidence="4 9" id="KW-0479">Metal-binding</keyword>
<dbReference type="PROSITE" id="PS00198">
    <property type="entry name" value="4FE4S_FER_1"/>
    <property type="match status" value="1"/>
</dbReference>
<dbReference type="STRING" id="655353.SAMN04488056_10278"/>
<comment type="cofactor">
    <cofactor evidence="9">
        <name>[4Fe-4S] cluster</name>
        <dbReference type="ChEBI" id="CHEBI:49883"/>
    </cofactor>
    <text evidence="9">Binds 2 [4Fe-4S] clusters per monomer.</text>
</comment>
<keyword evidence="6 9" id="KW-0560">Oxidoreductase</keyword>
<dbReference type="HAMAP" id="MF_00916">
    <property type="entry name" value="QueG"/>
    <property type="match status" value="1"/>
</dbReference>
<evidence type="ECO:0000256" key="6">
    <source>
        <dbReference type="ARBA" id="ARBA00023002"/>
    </source>
</evidence>
<dbReference type="Proteomes" id="UP000199236">
    <property type="component" value="Unassembled WGS sequence"/>
</dbReference>
<evidence type="ECO:0000259" key="10">
    <source>
        <dbReference type="PROSITE" id="PS51379"/>
    </source>
</evidence>
<proteinExistence type="inferred from homology"/>
<comment type="subcellular location">
    <subcellularLocation>
        <location evidence="9">Cytoplasm</location>
    </subcellularLocation>
</comment>
<evidence type="ECO:0000256" key="2">
    <source>
        <dbReference type="ARBA" id="ARBA00022490"/>
    </source>
</evidence>
<evidence type="ECO:0000256" key="9">
    <source>
        <dbReference type="HAMAP-Rule" id="MF_00916"/>
    </source>
</evidence>
<dbReference type="PANTHER" id="PTHR30002">
    <property type="entry name" value="EPOXYQUEUOSINE REDUCTASE"/>
    <property type="match status" value="1"/>
</dbReference>
<gene>
    <name evidence="9" type="primary">queG</name>
    <name evidence="11" type="ORF">SAMN04488056_10278</name>
</gene>
<keyword evidence="5 9" id="KW-0671">Queuosine biosynthesis</keyword>
<comment type="subunit">
    <text evidence="9">Monomer.</text>
</comment>
<evidence type="ECO:0000313" key="11">
    <source>
        <dbReference type="EMBL" id="SFN80726.1"/>
    </source>
</evidence>
<feature type="active site" description="Proton donor" evidence="9">
    <location>
        <position position="145"/>
    </location>
</feature>
<dbReference type="NCBIfam" id="TIGR00276">
    <property type="entry name" value="tRNA epoxyqueuosine(34) reductase QueG"/>
    <property type="match status" value="1"/>
</dbReference>
<keyword evidence="12" id="KW-1185">Reference proteome</keyword>
<dbReference type="InterPro" id="IPR004453">
    <property type="entry name" value="QueG"/>
</dbReference>
<feature type="binding site" evidence="9">
    <location>
        <position position="145"/>
    </location>
    <ligand>
        <name>cob(II)alamin</name>
        <dbReference type="ChEBI" id="CHEBI:16304"/>
    </ligand>
</feature>
<comment type="caution">
    <text evidence="9">Lacks conserved residue(s) required for the propagation of feature annotation.</text>
</comment>
<keyword evidence="9" id="KW-0846">Cobalamin</keyword>
<evidence type="ECO:0000256" key="4">
    <source>
        <dbReference type="ARBA" id="ARBA00022723"/>
    </source>
</evidence>
<evidence type="ECO:0000256" key="3">
    <source>
        <dbReference type="ARBA" id="ARBA00022694"/>
    </source>
</evidence>
<comment type="catalytic activity">
    <reaction evidence="9">
        <text>epoxyqueuosine(34) in tRNA + AH2 = queuosine(34) in tRNA + A + H2O</text>
        <dbReference type="Rhea" id="RHEA:32159"/>
        <dbReference type="Rhea" id="RHEA-COMP:18571"/>
        <dbReference type="Rhea" id="RHEA-COMP:18582"/>
        <dbReference type="ChEBI" id="CHEBI:13193"/>
        <dbReference type="ChEBI" id="CHEBI:15377"/>
        <dbReference type="ChEBI" id="CHEBI:17499"/>
        <dbReference type="ChEBI" id="CHEBI:194431"/>
        <dbReference type="ChEBI" id="CHEBI:194443"/>
        <dbReference type="EC" id="1.17.99.6"/>
    </reaction>
</comment>
<dbReference type="InterPro" id="IPR017900">
    <property type="entry name" value="4Fe4S_Fe_S_CS"/>
</dbReference>
<reference evidence="11 12" key="1">
    <citation type="submission" date="2016-10" db="EMBL/GenBank/DDBJ databases">
        <authorList>
            <person name="de Groot N.N."/>
        </authorList>
    </citation>
    <scope>NUCLEOTIDE SEQUENCE [LARGE SCALE GENOMIC DNA]</scope>
    <source>
        <strain evidence="11 12">CGMCC 1.9157</strain>
    </source>
</reference>
<organism evidence="11 12">
    <name type="scientific">Cohaesibacter marisflavi</name>
    <dbReference type="NCBI Taxonomy" id="655353"/>
    <lineage>
        <taxon>Bacteria</taxon>
        <taxon>Pseudomonadati</taxon>
        <taxon>Pseudomonadota</taxon>
        <taxon>Alphaproteobacteria</taxon>
        <taxon>Hyphomicrobiales</taxon>
        <taxon>Cohaesibacteraceae</taxon>
    </lineage>
</organism>
<feature type="binding site" evidence="9">
    <location>
        <position position="252"/>
    </location>
    <ligand>
        <name>[4Fe-4S] cluster</name>
        <dbReference type="ChEBI" id="CHEBI:49883"/>
        <label>2</label>
    </ligand>
</feature>
<comment type="function">
    <text evidence="9">Catalyzes the conversion of epoxyqueuosine (oQ) to queuosine (Q), which is a hypermodified base found in the wobble positions of tRNA(Asp), tRNA(Asn), tRNA(His) and tRNA(Tyr).</text>
</comment>
<keyword evidence="3 9" id="KW-0819">tRNA processing</keyword>
<dbReference type="RefSeq" id="WP_090069156.1">
    <property type="nucleotide sequence ID" value="NZ_FOVR01000002.1"/>
</dbReference>
<keyword evidence="7 9" id="KW-0408">Iron</keyword>
<dbReference type="AlphaFoldDB" id="A0A1I5C1F3"/>
<feature type="binding site" evidence="9">
    <location>
        <position position="169"/>
    </location>
    <ligand>
        <name>cob(II)alamin</name>
        <dbReference type="ChEBI" id="CHEBI:16304"/>
    </ligand>
</feature>
<keyword evidence="9" id="KW-0170">Cobalt</keyword>
<feature type="binding site" evidence="9">
    <location>
        <position position="255"/>
    </location>
    <ligand>
        <name>[4Fe-4S] cluster</name>
        <dbReference type="ChEBI" id="CHEBI:49883"/>
        <label>2</label>
    </ligand>
</feature>
<dbReference type="PROSITE" id="PS51379">
    <property type="entry name" value="4FE4S_FER_2"/>
    <property type="match status" value="1"/>
</dbReference>
<evidence type="ECO:0000256" key="8">
    <source>
        <dbReference type="ARBA" id="ARBA00023014"/>
    </source>
</evidence>
<dbReference type="GO" id="GO:0008616">
    <property type="term" value="P:tRNA queuosine(34) biosynthetic process"/>
    <property type="evidence" value="ECO:0007669"/>
    <property type="project" value="UniProtKB-UniRule"/>
</dbReference>
<dbReference type="Pfam" id="PF13484">
    <property type="entry name" value="Fer4_16"/>
    <property type="match status" value="1"/>
</dbReference>
<keyword evidence="8 9" id="KW-0411">Iron-sulfur</keyword>